<evidence type="ECO:0000256" key="1">
    <source>
        <dbReference type="SAM" id="MobiDB-lite"/>
    </source>
</evidence>
<feature type="compositionally biased region" description="Pro residues" evidence="1">
    <location>
        <begin position="21"/>
        <end position="37"/>
    </location>
</feature>
<evidence type="ECO:0000313" key="2">
    <source>
        <dbReference type="EMBL" id="WVZ77182.1"/>
    </source>
</evidence>
<feature type="region of interest" description="Disordered" evidence="1">
    <location>
        <begin position="1"/>
        <end position="88"/>
    </location>
</feature>
<proteinExistence type="predicted"/>
<gene>
    <name evidence="2" type="ORF">U9M48_025077</name>
</gene>
<keyword evidence="3" id="KW-1185">Reference proteome</keyword>
<dbReference type="Proteomes" id="UP001341281">
    <property type="component" value="Chromosome 05"/>
</dbReference>
<reference evidence="2 3" key="1">
    <citation type="submission" date="2024-02" db="EMBL/GenBank/DDBJ databases">
        <title>High-quality chromosome-scale genome assembly of Pensacola bahiagrass (Paspalum notatum Flugge var. saurae).</title>
        <authorList>
            <person name="Vega J.M."/>
            <person name="Podio M."/>
            <person name="Orjuela J."/>
            <person name="Siena L.A."/>
            <person name="Pessino S.C."/>
            <person name="Combes M.C."/>
            <person name="Mariac C."/>
            <person name="Albertini E."/>
            <person name="Pupilli F."/>
            <person name="Ortiz J.P.A."/>
            <person name="Leblanc O."/>
        </authorList>
    </citation>
    <scope>NUCLEOTIDE SEQUENCE [LARGE SCALE GENOMIC DNA]</scope>
    <source>
        <strain evidence="2">R1</strain>
        <tissue evidence="2">Leaf</tissue>
    </source>
</reference>
<name>A0AAQ3TSJ6_PASNO</name>
<sequence length="279" mass="29293">MAAAAPRLAPPPRAPLFFHRMPPPSLPRRHPAPPLPSGRPLLPSSRPPWRRRLHALDPGLPEPDPAATGGSPPPALPSGRPPWRLRLHGQPHLPARRFSSTACHLLLARSTSPLWTAPPPLRSASMAAAAPRLGSGPPRARSRRHGRLSSTGAALRPASMAAAPRLVSRAVPPLLLRLDLLLASSSRHHGEGVDGLCPSTRAREERPVPPWMREKLQRSDAIHPTSAAAVSSIFGGLGDGGACPGVEPDLPVGSVSGATLPSLTMEAANSEEKAAPLVL</sequence>
<organism evidence="2 3">
    <name type="scientific">Paspalum notatum var. saurae</name>
    <dbReference type="NCBI Taxonomy" id="547442"/>
    <lineage>
        <taxon>Eukaryota</taxon>
        <taxon>Viridiplantae</taxon>
        <taxon>Streptophyta</taxon>
        <taxon>Embryophyta</taxon>
        <taxon>Tracheophyta</taxon>
        <taxon>Spermatophyta</taxon>
        <taxon>Magnoliopsida</taxon>
        <taxon>Liliopsida</taxon>
        <taxon>Poales</taxon>
        <taxon>Poaceae</taxon>
        <taxon>PACMAD clade</taxon>
        <taxon>Panicoideae</taxon>
        <taxon>Andropogonodae</taxon>
        <taxon>Paspaleae</taxon>
        <taxon>Paspalinae</taxon>
        <taxon>Paspalum</taxon>
    </lineage>
</organism>
<dbReference type="AlphaFoldDB" id="A0AAQ3TSJ6"/>
<dbReference type="EMBL" id="CP144749">
    <property type="protein sequence ID" value="WVZ77182.1"/>
    <property type="molecule type" value="Genomic_DNA"/>
</dbReference>
<protein>
    <submittedName>
        <fullName evidence="2">Uncharacterized protein</fullName>
    </submittedName>
</protein>
<feature type="compositionally biased region" description="Pro residues" evidence="1">
    <location>
        <begin position="71"/>
        <end position="80"/>
    </location>
</feature>
<feature type="region of interest" description="Disordered" evidence="1">
    <location>
        <begin position="127"/>
        <end position="156"/>
    </location>
</feature>
<evidence type="ECO:0000313" key="3">
    <source>
        <dbReference type="Proteomes" id="UP001341281"/>
    </source>
</evidence>
<accession>A0AAQ3TSJ6</accession>